<feature type="compositionally biased region" description="Low complexity" evidence="2">
    <location>
        <begin position="86"/>
        <end position="118"/>
    </location>
</feature>
<feature type="region of interest" description="Disordered" evidence="2">
    <location>
        <begin position="885"/>
        <end position="1256"/>
    </location>
</feature>
<feature type="compositionally biased region" description="Low complexity" evidence="2">
    <location>
        <begin position="1074"/>
        <end position="1092"/>
    </location>
</feature>
<name>A0A0D1XS44_9PEZI</name>
<feature type="region of interest" description="Disordered" evidence="2">
    <location>
        <begin position="71"/>
        <end position="184"/>
    </location>
</feature>
<feature type="compositionally biased region" description="Polar residues" evidence="2">
    <location>
        <begin position="1095"/>
        <end position="1110"/>
    </location>
</feature>
<feature type="compositionally biased region" description="Basic and acidic residues" evidence="2">
    <location>
        <begin position="987"/>
        <end position="1001"/>
    </location>
</feature>
<feature type="coiled-coil region" evidence="1">
    <location>
        <begin position="720"/>
        <end position="747"/>
    </location>
</feature>
<proteinExistence type="predicted"/>
<feature type="compositionally biased region" description="Polar residues" evidence="2">
    <location>
        <begin position="132"/>
        <end position="141"/>
    </location>
</feature>
<dbReference type="OrthoDB" id="5559380at2759"/>
<dbReference type="Proteomes" id="UP000053259">
    <property type="component" value="Unassembled WGS sequence"/>
</dbReference>
<feature type="region of interest" description="Disordered" evidence="2">
    <location>
        <begin position="282"/>
        <end position="326"/>
    </location>
</feature>
<evidence type="ECO:0000313" key="4">
    <source>
        <dbReference type="Proteomes" id="UP000053259"/>
    </source>
</evidence>
<feature type="compositionally biased region" description="Polar residues" evidence="2">
    <location>
        <begin position="154"/>
        <end position="167"/>
    </location>
</feature>
<feature type="compositionally biased region" description="Polar residues" evidence="2">
    <location>
        <begin position="1182"/>
        <end position="1196"/>
    </location>
</feature>
<dbReference type="HOGENOM" id="CLU_005577_1_0_1"/>
<dbReference type="PANTHER" id="PTHR37271:SF1">
    <property type="entry name" value="KARYOGAMY PROTEIN KAR9"/>
    <property type="match status" value="1"/>
</dbReference>
<dbReference type="EMBL" id="KN847537">
    <property type="protein sequence ID" value="KIW05501.1"/>
    <property type="molecule type" value="Genomic_DNA"/>
</dbReference>
<dbReference type="InParanoid" id="A0A0D1XS44"/>
<dbReference type="PANTHER" id="PTHR37271">
    <property type="entry name" value="KARYOGAMY PROTEIN KAR9"/>
    <property type="match status" value="1"/>
</dbReference>
<accession>A0A0D1XS44</accession>
<dbReference type="GO" id="GO:0005938">
    <property type="term" value="C:cell cortex"/>
    <property type="evidence" value="ECO:0007669"/>
    <property type="project" value="TreeGrafter"/>
</dbReference>
<feature type="compositionally biased region" description="Pro residues" evidence="2">
    <location>
        <begin position="75"/>
        <end position="85"/>
    </location>
</feature>
<feature type="compositionally biased region" description="Polar residues" evidence="2">
    <location>
        <begin position="1002"/>
        <end position="1015"/>
    </location>
</feature>
<dbReference type="VEuPathDB" id="FungiDB:PV09_03384"/>
<dbReference type="GO" id="GO:0043332">
    <property type="term" value="C:mating projection tip"/>
    <property type="evidence" value="ECO:0007669"/>
    <property type="project" value="TreeGrafter"/>
</dbReference>
<reference evidence="3 4" key="1">
    <citation type="submission" date="2015-01" db="EMBL/GenBank/DDBJ databases">
        <title>The Genome Sequence of Ochroconis gallopava CBS43764.</title>
        <authorList>
            <consortium name="The Broad Institute Genomics Platform"/>
            <person name="Cuomo C."/>
            <person name="de Hoog S."/>
            <person name="Gorbushina A."/>
            <person name="Stielow B."/>
            <person name="Teixiera M."/>
            <person name="Abouelleil A."/>
            <person name="Chapman S.B."/>
            <person name="Priest M."/>
            <person name="Young S.K."/>
            <person name="Wortman J."/>
            <person name="Nusbaum C."/>
            <person name="Birren B."/>
        </authorList>
    </citation>
    <scope>NUCLEOTIDE SEQUENCE [LARGE SCALE GENOMIC DNA]</scope>
    <source>
        <strain evidence="3 4">CBS 43764</strain>
    </source>
</reference>
<evidence type="ECO:0008006" key="5">
    <source>
        <dbReference type="Google" id="ProtNLM"/>
    </source>
</evidence>
<evidence type="ECO:0000256" key="1">
    <source>
        <dbReference type="SAM" id="Coils"/>
    </source>
</evidence>
<protein>
    <recommendedName>
        <fullName evidence="5">Karyogamy protein</fullName>
    </recommendedName>
</protein>
<feature type="region of interest" description="Disordered" evidence="2">
    <location>
        <begin position="360"/>
        <end position="421"/>
    </location>
</feature>
<feature type="compositionally biased region" description="Polar residues" evidence="2">
    <location>
        <begin position="885"/>
        <end position="898"/>
    </location>
</feature>
<feature type="compositionally biased region" description="Low complexity" evidence="2">
    <location>
        <begin position="306"/>
        <end position="326"/>
    </location>
</feature>
<feature type="compositionally biased region" description="Low complexity" evidence="2">
    <location>
        <begin position="1137"/>
        <end position="1154"/>
    </location>
</feature>
<dbReference type="GO" id="GO:0030473">
    <property type="term" value="P:nuclear migration along microtubule"/>
    <property type="evidence" value="ECO:0007669"/>
    <property type="project" value="TreeGrafter"/>
</dbReference>
<dbReference type="AlphaFoldDB" id="A0A0D1XS44"/>
<keyword evidence="4" id="KW-1185">Reference proteome</keyword>
<feature type="region of interest" description="Disordered" evidence="2">
    <location>
        <begin position="238"/>
        <end position="260"/>
    </location>
</feature>
<dbReference type="RefSeq" id="XP_016215370.1">
    <property type="nucleotide sequence ID" value="XM_016356577.1"/>
</dbReference>
<dbReference type="GO" id="GO:0005816">
    <property type="term" value="C:spindle pole body"/>
    <property type="evidence" value="ECO:0007669"/>
    <property type="project" value="TreeGrafter"/>
</dbReference>
<feature type="compositionally biased region" description="Low complexity" evidence="2">
    <location>
        <begin position="1214"/>
        <end position="1223"/>
    </location>
</feature>
<sequence length="1256" mass="133506">MPVDVHGRVVASSPSTRPRLWLLGVDGAVTGGDGQDLASDYVKGRAQAGADAGVDAEDGAGAAAAGFRGGCAGPAPGPGPAPAPEPRATGSTSTSTSTSTSFGSSTSASTSSRSPSSGSSGGRTGPAASRSLTDSSYCTSPTAAARTANATATPQQHVTSEDPVQQLRQHHQHNNISTPDINPSHPFYRPLSPRAPDASTATTPVASVVTTATKRSLRKISPRLLERLHLLSALKRTAASANVRDAADAVSDRTPAPGRIPDAQLQLLESLHHQNRNIVVSKRGTPWSGRQPSSPQPLKPPQHGRSSNTDTTASTSSPRSASSAPRLELNLEPALGGAAFSMAAMVHESDASSIVSISDRLVPSDSEPEPDPHADTQKYRLPELGKSRGTSRNGVVVLEDDVQPPTPPPKDLPFAQDSPTKEDNYPYFNPGNLSRTASIYTLSRASFSNQISQLTSIKLPAAASLASSIAAIPTSSAAARALNDASGQIRIWMTKVTEVLEGLDAEDDIEWAAAGGRDGLGDVDAAISRFEGLIDVYVSAIEQLETRDDIASLGAEELQGVVDRMERILKDWKDIKDVLKGVKEQVELAMEWEELWNTVLGEIGQEMEALSRLIFEMEERRHRGILDAMAEPGKVLDINELETIVEEAPSRSASAAASTSRFKGDAAVAASSPQPQQSDEDKNLVSLFARMQPLRASLDFFPMRLSAFVQRARKTFPTGCEELEKRVEFLEAKYQKIDADAESLRKELGEDRWVIIFRKASEKALKMCESVDRSILKLREALEEGVQHTNPAALAKKLESYEAKKEHYGPAIQQVLGIIDKGVQTRLTVNGEILRLQADMKRRWTELEANIKGMDFAIEQLQVSKLHHQLRDSISTILSEQRSVTSSMVDTPGSSPASSVVLLSRQSSDQGVSTPYAKSRTGSFASSTTARTTAGKRLSSLPTSLTSSTSGIPRKTPLSRSSVADLRPGVGVSSRLYSTPTPARSFSRADSRADSRAETNKPTKPRWNSSTNLNDTPIGHNFKPLSATTPSPYRKVPPAVASPRTASSSHHGSPLGPNSSASGLRPPSVIGRRPPSAIATSRTPSASSSTAPKLRTQQSTPSLPSKTGTAPLSHPPPSSQRTTSHLPRASIYSIPGTPTSNYAPSTTSTSSTATIVNHSRKTSTAMSQRDDTDADIEASPTAKRSTTTTRPGTSQAGRRASMLPQPKRVSSDVTAATAAATAAMNGRTSRAGLGKRASMAFGTSTGTTDERPRWRN</sequence>
<feature type="compositionally biased region" description="Low complexity" evidence="2">
    <location>
        <begin position="142"/>
        <end position="153"/>
    </location>
</feature>
<dbReference type="InterPro" id="IPR013889">
    <property type="entry name" value="Karyogamy_KAR9"/>
</dbReference>
<evidence type="ECO:0000256" key="2">
    <source>
        <dbReference type="SAM" id="MobiDB-lite"/>
    </source>
</evidence>
<organism evidence="3 4">
    <name type="scientific">Verruconis gallopava</name>
    <dbReference type="NCBI Taxonomy" id="253628"/>
    <lineage>
        <taxon>Eukaryota</taxon>
        <taxon>Fungi</taxon>
        <taxon>Dikarya</taxon>
        <taxon>Ascomycota</taxon>
        <taxon>Pezizomycotina</taxon>
        <taxon>Dothideomycetes</taxon>
        <taxon>Pleosporomycetidae</taxon>
        <taxon>Venturiales</taxon>
        <taxon>Sympoventuriaceae</taxon>
        <taxon>Verruconis</taxon>
    </lineage>
</organism>
<gene>
    <name evidence="3" type="ORF">PV09_03384</name>
</gene>
<feature type="compositionally biased region" description="Basic and acidic residues" evidence="2">
    <location>
        <begin position="370"/>
        <end position="386"/>
    </location>
</feature>
<dbReference type="GeneID" id="27311357"/>
<keyword evidence="1" id="KW-0175">Coiled coil</keyword>
<dbReference type="GO" id="GO:0031578">
    <property type="term" value="P:mitotic spindle orientation checkpoint signaling"/>
    <property type="evidence" value="ECO:0007669"/>
    <property type="project" value="TreeGrafter"/>
</dbReference>
<feature type="compositionally biased region" description="Polar residues" evidence="2">
    <location>
        <begin position="904"/>
        <end position="913"/>
    </location>
</feature>
<dbReference type="GO" id="GO:0051293">
    <property type="term" value="P:establishment of spindle localization"/>
    <property type="evidence" value="ECO:0007669"/>
    <property type="project" value="TreeGrafter"/>
</dbReference>
<dbReference type="Pfam" id="PF08580">
    <property type="entry name" value="KAR9"/>
    <property type="match status" value="1"/>
</dbReference>
<feature type="compositionally biased region" description="Low complexity" evidence="2">
    <location>
        <begin position="919"/>
        <end position="950"/>
    </location>
</feature>
<dbReference type="STRING" id="253628.A0A0D1XS44"/>
<evidence type="ECO:0000313" key="3">
    <source>
        <dbReference type="EMBL" id="KIW05501.1"/>
    </source>
</evidence>
<feature type="compositionally biased region" description="Polar residues" evidence="2">
    <location>
        <begin position="1044"/>
        <end position="1062"/>
    </location>
</feature>